<proteinExistence type="predicted"/>
<feature type="coiled-coil region" evidence="1">
    <location>
        <begin position="489"/>
        <end position="593"/>
    </location>
</feature>
<reference evidence="3" key="1">
    <citation type="journal article" date="2023" name="Plant J.">
        <title>The genome of the king protea, Protea cynaroides.</title>
        <authorList>
            <person name="Chang J."/>
            <person name="Duong T.A."/>
            <person name="Schoeman C."/>
            <person name="Ma X."/>
            <person name="Roodt D."/>
            <person name="Barker N."/>
            <person name="Li Z."/>
            <person name="Van de Peer Y."/>
            <person name="Mizrachi E."/>
        </authorList>
    </citation>
    <scope>NUCLEOTIDE SEQUENCE</scope>
    <source>
        <tissue evidence="3">Young leaves</tissue>
    </source>
</reference>
<dbReference type="OrthoDB" id="2019993at2759"/>
<accession>A0A9Q0H023</accession>
<feature type="region of interest" description="Disordered" evidence="2">
    <location>
        <begin position="1"/>
        <end position="100"/>
    </location>
</feature>
<keyword evidence="1" id="KW-0175">Coiled coil</keyword>
<evidence type="ECO:0008006" key="5">
    <source>
        <dbReference type="Google" id="ProtNLM"/>
    </source>
</evidence>
<dbReference type="AlphaFoldDB" id="A0A9Q0H023"/>
<dbReference type="EMBL" id="JAMYWD010000011">
    <property type="protein sequence ID" value="KAJ4956171.1"/>
    <property type="molecule type" value="Genomic_DNA"/>
</dbReference>
<comment type="caution">
    <text evidence="3">The sequence shown here is derived from an EMBL/GenBank/DDBJ whole genome shotgun (WGS) entry which is preliminary data.</text>
</comment>
<dbReference type="InterPro" id="IPR044194">
    <property type="entry name" value="BLISTER"/>
</dbReference>
<dbReference type="PANTHER" id="PTHR47490:SF2">
    <property type="entry name" value="PROTEIN BLISTER"/>
    <property type="match status" value="1"/>
</dbReference>
<feature type="compositionally biased region" description="Basic and acidic residues" evidence="2">
    <location>
        <begin position="17"/>
        <end position="38"/>
    </location>
</feature>
<protein>
    <recommendedName>
        <fullName evidence="5">Protein BLISTER</fullName>
    </recommendedName>
</protein>
<feature type="compositionally biased region" description="Polar residues" evidence="2">
    <location>
        <begin position="82"/>
        <end position="92"/>
    </location>
</feature>
<evidence type="ECO:0000256" key="2">
    <source>
        <dbReference type="SAM" id="MobiDB-lite"/>
    </source>
</evidence>
<evidence type="ECO:0000313" key="3">
    <source>
        <dbReference type="EMBL" id="KAJ4956171.1"/>
    </source>
</evidence>
<dbReference type="Proteomes" id="UP001141806">
    <property type="component" value="Unassembled WGS sequence"/>
</dbReference>
<evidence type="ECO:0000256" key="1">
    <source>
        <dbReference type="SAM" id="Coils"/>
    </source>
</evidence>
<feature type="coiled-coil region" evidence="1">
    <location>
        <begin position="694"/>
        <end position="749"/>
    </location>
</feature>
<organism evidence="3 4">
    <name type="scientific">Protea cynaroides</name>
    <dbReference type="NCBI Taxonomy" id="273540"/>
    <lineage>
        <taxon>Eukaryota</taxon>
        <taxon>Viridiplantae</taxon>
        <taxon>Streptophyta</taxon>
        <taxon>Embryophyta</taxon>
        <taxon>Tracheophyta</taxon>
        <taxon>Spermatophyta</taxon>
        <taxon>Magnoliopsida</taxon>
        <taxon>Proteales</taxon>
        <taxon>Proteaceae</taxon>
        <taxon>Protea</taxon>
    </lineage>
</organism>
<sequence>MASAQVLPNPGASSRKGLLEAGKRRLEEFRKKKAEGRSKNPPSTGQRQSNDLGQHDKQPQESEHIRLIDSDGAVTSGFVTAGDTQADGSSNGTHDEPSVSATNYDAFSAHRVQEPGKDQGSGLHGSIYGYYDQHEEEKTELDAYSGNQGGLEYGFTMEPSSGVHLGYGIENIIRNTNQSIYSIDDAQPTENETFSMESITKDFSMTQLEKSVRVPAESDMVGFASRLSSGNVSTIYEDSISSRTNSRESAPEVEQYMNDSVDFNSSLNLKMGEALLSSFNGHRQSMDNAPWQSKSLSTGYGLDTRSSSNHVSPYSALPEAGCRQSRPSFLDSLNVSRVSSVSLFPITESGKAEPFMSKRSKVHSVDGLPSFTSSQQFTGSESSGLIAKSGTQNFHGGYEVPSVKYTVPVSNEGESLMLNVEENSIEKKPGFHLLKHNEDFAALEQHIEDLTQEKFSLQRVLDASRTLAESLATENSSLTESYNQQGAFVNQLKSDMERLQHEIRTQLLELESVKMVYANAQLECNAADERAKILASEVIGLEEKALRLRSNELKLEKQLENSDTEITSYKKKVSSLEKEYQDFQSTVVVLREEKKLLQSKLRKASTVGNPVDVSKMPTTTKDISTSTEDIGDDVYASIIGENSGADTSAFNVEMQDTASITLSRTSTSPLLPENIPFHSLAVSAAIPPDQLRMIDNINSLISELALEKEELMRTLAVESSQSSKLKDLNEELSRKLEVQTKRLELLTAQIMASQNISSFSTTQSDPHTLTDSTVYADEGDEVVERVLGWIMKLIPFLSQRGIGGHHLYIEKGSCRGRCWLRLLCQCCGLAMEYISHVASLFFCLGGLVWQAFVTRSI</sequence>
<evidence type="ECO:0000313" key="4">
    <source>
        <dbReference type="Proteomes" id="UP001141806"/>
    </source>
</evidence>
<feature type="compositionally biased region" description="Basic and acidic residues" evidence="2">
    <location>
        <begin position="53"/>
        <end position="69"/>
    </location>
</feature>
<gene>
    <name evidence="3" type="ORF">NE237_012954</name>
</gene>
<dbReference type="GO" id="GO:0040008">
    <property type="term" value="P:regulation of growth"/>
    <property type="evidence" value="ECO:0007669"/>
    <property type="project" value="InterPro"/>
</dbReference>
<dbReference type="PANTHER" id="PTHR47490">
    <property type="entry name" value="PROTEIN BLISTER"/>
    <property type="match status" value="1"/>
</dbReference>
<name>A0A9Q0H023_9MAGN</name>
<keyword evidence="4" id="KW-1185">Reference proteome</keyword>
<feature type="compositionally biased region" description="Polar residues" evidence="2">
    <location>
        <begin position="40"/>
        <end position="52"/>
    </location>
</feature>